<reference evidence="8 9" key="1">
    <citation type="submission" date="2019-12" db="EMBL/GenBank/DDBJ databases">
        <title>Complete genome sequence of Algicella marina strain 9Alg 56(T) isolated from the red alga Tichocarpus crinitus.</title>
        <authorList>
            <person name="Kim S.-G."/>
            <person name="Nedashkovskaya O.I."/>
        </authorList>
    </citation>
    <scope>NUCLEOTIDE SEQUENCE [LARGE SCALE GENOMIC DNA]</scope>
    <source>
        <strain evidence="8 9">9Alg 56</strain>
    </source>
</reference>
<dbReference type="KEGG" id="amaq:GO499_01705"/>
<sequence length="195" mass="21355">MALDDPEIRADARALRAYASGAPGVAEELTAAHVPRVLALAMHMLGDRTEAEDVAQEAMMRLWKIAPDWEDGRARISTWLYRVTANLCTDRLRRRGRQMPLDDTCEPEDPARSVEAGLIEADRVAALREALGTLPEKQRLAVTLRHLEERGNPEIAEIMGVSVEAVESLIARGKRGLSAALMGQAGNLSYKDGTT</sequence>
<dbReference type="InterPro" id="IPR007627">
    <property type="entry name" value="RNA_pol_sigma70_r2"/>
</dbReference>
<dbReference type="InterPro" id="IPR013249">
    <property type="entry name" value="RNA_pol_sigma70_r4_t2"/>
</dbReference>
<keyword evidence="3" id="KW-0731">Sigma factor</keyword>
<dbReference type="Pfam" id="PF08281">
    <property type="entry name" value="Sigma70_r4_2"/>
    <property type="match status" value="1"/>
</dbReference>
<dbReference type="RefSeq" id="WP_161860559.1">
    <property type="nucleotide sequence ID" value="NZ_CP046620.1"/>
</dbReference>
<feature type="domain" description="RNA polymerase sigma-70 region 2" evidence="6">
    <location>
        <begin position="31"/>
        <end position="97"/>
    </location>
</feature>
<evidence type="ECO:0000256" key="4">
    <source>
        <dbReference type="ARBA" id="ARBA00023125"/>
    </source>
</evidence>
<evidence type="ECO:0000256" key="3">
    <source>
        <dbReference type="ARBA" id="ARBA00023082"/>
    </source>
</evidence>
<evidence type="ECO:0000256" key="5">
    <source>
        <dbReference type="ARBA" id="ARBA00023163"/>
    </source>
</evidence>
<evidence type="ECO:0000259" key="6">
    <source>
        <dbReference type="Pfam" id="PF04542"/>
    </source>
</evidence>
<protein>
    <submittedName>
        <fullName evidence="8">Sigma-70 family RNA polymerase sigma factor</fullName>
    </submittedName>
</protein>
<dbReference type="EMBL" id="CP046620">
    <property type="protein sequence ID" value="QHQ33987.1"/>
    <property type="molecule type" value="Genomic_DNA"/>
</dbReference>
<dbReference type="AlphaFoldDB" id="A0A6P1SW46"/>
<keyword evidence="9" id="KW-1185">Reference proteome</keyword>
<dbReference type="InterPro" id="IPR036388">
    <property type="entry name" value="WH-like_DNA-bd_sf"/>
</dbReference>
<keyword evidence="2" id="KW-0805">Transcription regulation</keyword>
<evidence type="ECO:0000313" key="8">
    <source>
        <dbReference type="EMBL" id="QHQ33987.1"/>
    </source>
</evidence>
<evidence type="ECO:0000259" key="7">
    <source>
        <dbReference type="Pfam" id="PF08281"/>
    </source>
</evidence>
<organism evidence="8 9">
    <name type="scientific">Algicella marina</name>
    <dbReference type="NCBI Taxonomy" id="2683284"/>
    <lineage>
        <taxon>Bacteria</taxon>
        <taxon>Pseudomonadati</taxon>
        <taxon>Pseudomonadota</taxon>
        <taxon>Alphaproteobacteria</taxon>
        <taxon>Rhodobacterales</taxon>
        <taxon>Paracoccaceae</taxon>
        <taxon>Algicella</taxon>
    </lineage>
</organism>
<dbReference type="InterPro" id="IPR013324">
    <property type="entry name" value="RNA_pol_sigma_r3/r4-like"/>
</dbReference>
<keyword evidence="4" id="KW-0238">DNA-binding</keyword>
<dbReference type="PANTHER" id="PTHR43133:SF8">
    <property type="entry name" value="RNA POLYMERASE SIGMA FACTOR HI_1459-RELATED"/>
    <property type="match status" value="1"/>
</dbReference>
<evidence type="ECO:0000256" key="1">
    <source>
        <dbReference type="ARBA" id="ARBA00010641"/>
    </source>
</evidence>
<dbReference type="CDD" id="cd06171">
    <property type="entry name" value="Sigma70_r4"/>
    <property type="match status" value="1"/>
</dbReference>
<evidence type="ECO:0000256" key="2">
    <source>
        <dbReference type="ARBA" id="ARBA00023015"/>
    </source>
</evidence>
<feature type="domain" description="RNA polymerase sigma factor 70 region 4 type 2" evidence="7">
    <location>
        <begin position="126"/>
        <end position="175"/>
    </location>
</feature>
<dbReference type="SUPFAM" id="SSF88659">
    <property type="entry name" value="Sigma3 and sigma4 domains of RNA polymerase sigma factors"/>
    <property type="match status" value="1"/>
</dbReference>
<dbReference type="InterPro" id="IPR013325">
    <property type="entry name" value="RNA_pol_sigma_r2"/>
</dbReference>
<dbReference type="Gene3D" id="1.10.1740.10">
    <property type="match status" value="1"/>
</dbReference>
<keyword evidence="5" id="KW-0804">Transcription</keyword>
<dbReference type="NCBIfam" id="TIGR02937">
    <property type="entry name" value="sigma70-ECF"/>
    <property type="match status" value="1"/>
</dbReference>
<gene>
    <name evidence="8" type="ORF">GO499_01705</name>
</gene>
<accession>A0A6P1SW46</accession>
<dbReference type="SUPFAM" id="SSF88946">
    <property type="entry name" value="Sigma2 domain of RNA polymerase sigma factors"/>
    <property type="match status" value="1"/>
</dbReference>
<dbReference type="PANTHER" id="PTHR43133">
    <property type="entry name" value="RNA POLYMERASE ECF-TYPE SIGMA FACTO"/>
    <property type="match status" value="1"/>
</dbReference>
<dbReference type="GO" id="GO:0016987">
    <property type="term" value="F:sigma factor activity"/>
    <property type="evidence" value="ECO:0007669"/>
    <property type="project" value="UniProtKB-KW"/>
</dbReference>
<dbReference type="Pfam" id="PF04542">
    <property type="entry name" value="Sigma70_r2"/>
    <property type="match status" value="1"/>
</dbReference>
<dbReference type="Proteomes" id="UP000464495">
    <property type="component" value="Chromosome"/>
</dbReference>
<dbReference type="InterPro" id="IPR039425">
    <property type="entry name" value="RNA_pol_sigma-70-like"/>
</dbReference>
<dbReference type="InterPro" id="IPR014284">
    <property type="entry name" value="RNA_pol_sigma-70_dom"/>
</dbReference>
<dbReference type="Gene3D" id="1.10.10.10">
    <property type="entry name" value="Winged helix-like DNA-binding domain superfamily/Winged helix DNA-binding domain"/>
    <property type="match status" value="1"/>
</dbReference>
<dbReference type="GO" id="GO:0006352">
    <property type="term" value="P:DNA-templated transcription initiation"/>
    <property type="evidence" value="ECO:0007669"/>
    <property type="project" value="InterPro"/>
</dbReference>
<comment type="similarity">
    <text evidence="1">Belongs to the sigma-70 factor family. ECF subfamily.</text>
</comment>
<dbReference type="GO" id="GO:0003677">
    <property type="term" value="F:DNA binding"/>
    <property type="evidence" value="ECO:0007669"/>
    <property type="project" value="UniProtKB-KW"/>
</dbReference>
<proteinExistence type="inferred from homology"/>
<name>A0A6P1SW46_9RHOB</name>
<evidence type="ECO:0000313" key="9">
    <source>
        <dbReference type="Proteomes" id="UP000464495"/>
    </source>
</evidence>